<keyword evidence="2" id="KW-1185">Reference proteome</keyword>
<name>A0A318TKC7_9BRAD</name>
<protein>
    <submittedName>
        <fullName evidence="1">Uncharacterized protein</fullName>
    </submittedName>
</protein>
<accession>A0A318TKC7</accession>
<evidence type="ECO:0000313" key="2">
    <source>
        <dbReference type="Proteomes" id="UP000248148"/>
    </source>
</evidence>
<dbReference type="RefSeq" id="WP_181418870.1">
    <property type="nucleotide sequence ID" value="NZ_QJTI01000002.1"/>
</dbReference>
<evidence type="ECO:0000313" key="1">
    <source>
        <dbReference type="EMBL" id="PYF04883.1"/>
    </source>
</evidence>
<proteinExistence type="predicted"/>
<dbReference type="EMBL" id="QJTI01000002">
    <property type="protein sequence ID" value="PYF04883.1"/>
    <property type="molecule type" value="Genomic_DNA"/>
</dbReference>
<gene>
    <name evidence="1" type="ORF">BJ122_102108</name>
</gene>
<organism evidence="1 2">
    <name type="scientific">Rhodopseudomonas faecalis</name>
    <dbReference type="NCBI Taxonomy" id="99655"/>
    <lineage>
        <taxon>Bacteria</taxon>
        <taxon>Pseudomonadati</taxon>
        <taxon>Pseudomonadota</taxon>
        <taxon>Alphaproteobacteria</taxon>
        <taxon>Hyphomicrobiales</taxon>
        <taxon>Nitrobacteraceae</taxon>
        <taxon>Rhodopseudomonas</taxon>
    </lineage>
</organism>
<comment type="caution">
    <text evidence="1">The sequence shown here is derived from an EMBL/GenBank/DDBJ whole genome shotgun (WGS) entry which is preliminary data.</text>
</comment>
<sequence length="85" mass="9349">MTQTWLPKELWSGDRETYELVTCLACSKQHFICVATGHVLSETGKRNTARRLPVFPPKPARHAAALDEVAVPASLRSSSDLPEAC</sequence>
<dbReference type="Proteomes" id="UP000248148">
    <property type="component" value="Unassembled WGS sequence"/>
</dbReference>
<reference evidence="1 2" key="1">
    <citation type="submission" date="2018-06" db="EMBL/GenBank/DDBJ databases">
        <title>Genomic Encyclopedia of Archaeal and Bacterial Type Strains, Phase II (KMG-II): from individual species to whole genera.</title>
        <authorList>
            <person name="Goeker M."/>
        </authorList>
    </citation>
    <scope>NUCLEOTIDE SEQUENCE [LARGE SCALE GENOMIC DNA]</scope>
    <source>
        <strain evidence="1 2">JCM 11668</strain>
    </source>
</reference>
<dbReference type="AlphaFoldDB" id="A0A318TKC7"/>